<protein>
    <submittedName>
        <fullName evidence="1">5'-nucleotidase</fullName>
    </submittedName>
</protein>
<reference evidence="1 2" key="1">
    <citation type="submission" date="2019-05" db="EMBL/GenBank/DDBJ databases">
        <title>Another draft genome of Portunus trituberculatus and its Hox gene families provides insights of decapod evolution.</title>
        <authorList>
            <person name="Jeong J.-H."/>
            <person name="Song I."/>
            <person name="Kim S."/>
            <person name="Choi T."/>
            <person name="Kim D."/>
            <person name="Ryu S."/>
            <person name="Kim W."/>
        </authorList>
    </citation>
    <scope>NUCLEOTIDE SEQUENCE [LARGE SCALE GENOMIC DNA]</scope>
    <source>
        <tissue evidence="1">Muscle</tissue>
    </source>
</reference>
<dbReference type="SUPFAM" id="SSF56300">
    <property type="entry name" value="Metallo-dependent phosphatases"/>
    <property type="match status" value="1"/>
</dbReference>
<dbReference type="InterPro" id="IPR029052">
    <property type="entry name" value="Metallo-depent_PP-like"/>
</dbReference>
<accession>A0A5B7GRB0</accession>
<dbReference type="EMBL" id="VSRR010017218">
    <property type="protein sequence ID" value="MPC60139.1"/>
    <property type="molecule type" value="Genomic_DNA"/>
</dbReference>
<evidence type="ECO:0000313" key="1">
    <source>
        <dbReference type="EMBL" id="MPC60139.1"/>
    </source>
</evidence>
<dbReference type="AlphaFoldDB" id="A0A5B7GRB0"/>
<keyword evidence="2" id="KW-1185">Reference proteome</keyword>
<organism evidence="1 2">
    <name type="scientific">Portunus trituberculatus</name>
    <name type="common">Swimming crab</name>
    <name type="synonym">Neptunus trituberculatus</name>
    <dbReference type="NCBI Taxonomy" id="210409"/>
    <lineage>
        <taxon>Eukaryota</taxon>
        <taxon>Metazoa</taxon>
        <taxon>Ecdysozoa</taxon>
        <taxon>Arthropoda</taxon>
        <taxon>Crustacea</taxon>
        <taxon>Multicrustacea</taxon>
        <taxon>Malacostraca</taxon>
        <taxon>Eumalacostraca</taxon>
        <taxon>Eucarida</taxon>
        <taxon>Decapoda</taxon>
        <taxon>Pleocyemata</taxon>
        <taxon>Brachyura</taxon>
        <taxon>Eubrachyura</taxon>
        <taxon>Portunoidea</taxon>
        <taxon>Portunidae</taxon>
        <taxon>Portuninae</taxon>
        <taxon>Portunus</taxon>
    </lineage>
</organism>
<evidence type="ECO:0000313" key="2">
    <source>
        <dbReference type="Proteomes" id="UP000324222"/>
    </source>
</evidence>
<dbReference type="Gene3D" id="3.60.21.10">
    <property type="match status" value="1"/>
</dbReference>
<comment type="caution">
    <text evidence="1">The sequence shown here is derived from an EMBL/GenBank/DDBJ whole genome shotgun (WGS) entry which is preliminary data.</text>
</comment>
<dbReference type="OrthoDB" id="7722975at2759"/>
<name>A0A5B7GRB0_PORTR</name>
<dbReference type="Proteomes" id="UP000324222">
    <property type="component" value="Unassembled WGS sequence"/>
</dbReference>
<proteinExistence type="predicted"/>
<sequence>MGDYPSVVTQRNGRQVPVVQAYAFGKYLGKLQLSFDERGELVSWSGNPILLDGSIPQVECKMKGEKEGLANDVVWFVSAIHSHPSPFNVASAVNGRKVMPMTHSLRCAEPGQTMTSPR</sequence>
<gene>
    <name evidence="1" type="primary">NT5E_1</name>
    <name evidence="1" type="ORF">E2C01_054177</name>
</gene>